<dbReference type="InterPro" id="IPR011344">
    <property type="entry name" value="ssDNA-bd"/>
</dbReference>
<comment type="subunit">
    <text evidence="2">Homotetramer.</text>
</comment>
<proteinExistence type="inferred from homology"/>
<dbReference type="HAMAP" id="MF_00984">
    <property type="entry name" value="SSB"/>
    <property type="match status" value="1"/>
</dbReference>
<dbReference type="PROSITE" id="PS50935">
    <property type="entry name" value="SSB"/>
    <property type="match status" value="1"/>
</dbReference>
<feature type="region of interest" description="Disordered" evidence="4">
    <location>
        <begin position="109"/>
        <end position="167"/>
    </location>
</feature>
<dbReference type="PANTHER" id="PTHR10302">
    <property type="entry name" value="SINGLE-STRANDED DNA-BINDING PROTEIN"/>
    <property type="match status" value="1"/>
</dbReference>
<dbReference type="Gene3D" id="2.40.50.140">
    <property type="entry name" value="Nucleic acid-binding proteins"/>
    <property type="match status" value="1"/>
</dbReference>
<dbReference type="NCBIfam" id="TIGR00621">
    <property type="entry name" value="ssb"/>
    <property type="match status" value="1"/>
</dbReference>
<reference key="1">
    <citation type="submission" date="2011-09" db="EMBL/GenBank/DDBJ databases">
        <title>Genomic characterization of the Taylorella genus.</title>
        <authorList>
            <person name="Hebert L."/>
            <person name="Moumen B."/>
            <person name="Pons N."/>
            <person name="Duquesne F."/>
            <person name="Breuil M.-F."/>
            <person name="Goux D."/>
            <person name="Batto J.-M."/>
            <person name="Renault P."/>
            <person name="Laugier C."/>
            <person name="Petry S."/>
        </authorList>
    </citation>
    <scope>NUCLEOTIDE SEQUENCE</scope>
    <source>
        <strain>MCE3</strain>
    </source>
</reference>
<accession>G4QAH2</accession>
<dbReference type="AlphaFoldDB" id="G4QAH2"/>
<dbReference type="Proteomes" id="UP000009284">
    <property type="component" value="Chromosome"/>
</dbReference>
<keyword evidence="6" id="KW-1185">Reference proteome</keyword>
<evidence type="ECO:0000256" key="4">
    <source>
        <dbReference type="SAM" id="MobiDB-lite"/>
    </source>
</evidence>
<evidence type="ECO:0000313" key="5">
    <source>
        <dbReference type="EMBL" id="AEP37203.1"/>
    </source>
</evidence>
<dbReference type="GO" id="GO:0009295">
    <property type="term" value="C:nucleoid"/>
    <property type="evidence" value="ECO:0007669"/>
    <property type="project" value="TreeGrafter"/>
</dbReference>
<dbReference type="PANTHER" id="PTHR10302:SF27">
    <property type="entry name" value="SINGLE-STRANDED DNA-BINDING PROTEIN"/>
    <property type="match status" value="1"/>
</dbReference>
<organism evidence="5 6">
    <name type="scientific">Taylorella asinigenitalis (strain MCE3)</name>
    <dbReference type="NCBI Taxonomy" id="1008459"/>
    <lineage>
        <taxon>Bacteria</taxon>
        <taxon>Pseudomonadati</taxon>
        <taxon>Pseudomonadota</taxon>
        <taxon>Betaproteobacteria</taxon>
        <taxon>Burkholderiales</taxon>
        <taxon>Alcaligenaceae</taxon>
        <taxon>Taylorella</taxon>
    </lineage>
</organism>
<evidence type="ECO:0000313" key="6">
    <source>
        <dbReference type="Proteomes" id="UP000009284"/>
    </source>
</evidence>
<dbReference type="SUPFAM" id="SSF50249">
    <property type="entry name" value="Nucleic acid-binding proteins"/>
    <property type="match status" value="1"/>
</dbReference>
<dbReference type="STRING" id="1008459.TASI_1465"/>
<dbReference type="EMBL" id="CP003059">
    <property type="protein sequence ID" value="AEP37203.1"/>
    <property type="molecule type" value="Genomic_DNA"/>
</dbReference>
<dbReference type="Pfam" id="PF00436">
    <property type="entry name" value="SSB"/>
    <property type="match status" value="1"/>
</dbReference>
<sequence>MTVNKVILIGRLGNDPDVRTGQDNRVVTRISLGTNLVWNDRNTGERREETEWHRVVFFGRTAEVARDYLKKGAQVYVEGRLKTNKYQDKDGIEKYSTDIIAETLKMLGSKGDSDSSSGYSRESTSNQRPSRSSGTGYGTGSSSTRPDAPNVGSSHSDVDFVVDDFPF</sequence>
<gene>
    <name evidence="5" type="ordered locus">TASI_1465</name>
</gene>
<dbReference type="eggNOG" id="COG0629">
    <property type="taxonomic scope" value="Bacteria"/>
</dbReference>
<dbReference type="GO" id="GO:0003697">
    <property type="term" value="F:single-stranded DNA binding"/>
    <property type="evidence" value="ECO:0007669"/>
    <property type="project" value="UniProtKB-UniRule"/>
</dbReference>
<dbReference type="InterPro" id="IPR012340">
    <property type="entry name" value="NA-bd_OB-fold"/>
</dbReference>
<evidence type="ECO:0000256" key="3">
    <source>
        <dbReference type="RuleBase" id="RU000524"/>
    </source>
</evidence>
<feature type="compositionally biased region" description="Low complexity" evidence="4">
    <location>
        <begin position="109"/>
        <end position="146"/>
    </location>
</feature>
<dbReference type="InterPro" id="IPR000424">
    <property type="entry name" value="Primosome_PriB/ssb"/>
</dbReference>
<reference evidence="5 6" key="2">
    <citation type="journal article" date="2012" name="PLoS ONE">
        <title>Genomic characterization of the taylorella genus.</title>
        <authorList>
            <person name="Hebert L."/>
            <person name="Moumen B."/>
            <person name="Pons N."/>
            <person name="Duquesne F."/>
            <person name="Breuil M.F."/>
            <person name="Goux D."/>
            <person name="Batto J.M."/>
            <person name="Laugier C."/>
            <person name="Renault P."/>
            <person name="Petry S."/>
        </authorList>
    </citation>
    <scope>NUCLEOTIDE SEQUENCE [LARGE SCALE GENOMIC DNA]</scope>
    <source>
        <strain evidence="5 6">MCE3</strain>
    </source>
</reference>
<dbReference type="CDD" id="cd04496">
    <property type="entry name" value="SSB_OBF"/>
    <property type="match status" value="1"/>
</dbReference>
<evidence type="ECO:0000256" key="1">
    <source>
        <dbReference type="ARBA" id="ARBA00023125"/>
    </source>
</evidence>
<evidence type="ECO:0000256" key="2">
    <source>
        <dbReference type="HAMAP-Rule" id="MF_00984"/>
    </source>
</evidence>
<comment type="caution">
    <text evidence="2">Lacks conserved residue(s) required for the propagation of feature annotation.</text>
</comment>
<dbReference type="GO" id="GO:0006260">
    <property type="term" value="P:DNA replication"/>
    <property type="evidence" value="ECO:0007669"/>
    <property type="project" value="InterPro"/>
</dbReference>
<dbReference type="RefSeq" id="WP_014112097.1">
    <property type="nucleotide sequence ID" value="NC_016043.1"/>
</dbReference>
<dbReference type="HOGENOM" id="CLU_078758_0_1_4"/>
<dbReference type="OrthoDB" id="9809878at2"/>
<keyword evidence="1 2" id="KW-0238">DNA-binding</keyword>
<name>G4QAH2_TAYAM</name>
<protein>
    <recommendedName>
        <fullName evidence="2 3">Single-stranded DNA-binding protein</fullName>
        <shortName evidence="2">SSB</shortName>
    </recommendedName>
</protein>
<dbReference type="KEGG" id="tas:TASI_1465"/>